<evidence type="ECO:0000256" key="1">
    <source>
        <dbReference type="SAM" id="MobiDB-lite"/>
    </source>
</evidence>
<dbReference type="AlphaFoldDB" id="A0AAV1TXE9"/>
<feature type="region of interest" description="Disordered" evidence="1">
    <location>
        <begin position="524"/>
        <end position="546"/>
    </location>
</feature>
<evidence type="ECO:0008006" key="4">
    <source>
        <dbReference type="Google" id="ProtNLM"/>
    </source>
</evidence>
<comment type="caution">
    <text evidence="2">The sequence shown here is derived from an EMBL/GenBank/DDBJ whole genome shotgun (WGS) entry which is preliminary data.</text>
</comment>
<dbReference type="EMBL" id="CAKLBY020000105">
    <property type="protein sequence ID" value="CAK7926994.1"/>
    <property type="molecule type" value="Genomic_DNA"/>
</dbReference>
<dbReference type="Proteomes" id="UP001162060">
    <property type="component" value="Unassembled WGS sequence"/>
</dbReference>
<name>A0AAV1TXE9_9STRA</name>
<dbReference type="PANTHER" id="PTHR40861">
    <property type="entry name" value="DUF2183 DOMAIN-CONTAINING PROTEIN"/>
    <property type="match status" value="1"/>
</dbReference>
<proteinExistence type="predicted"/>
<evidence type="ECO:0000313" key="3">
    <source>
        <dbReference type="Proteomes" id="UP001162060"/>
    </source>
</evidence>
<dbReference type="PANTHER" id="PTHR40861:SF1">
    <property type="entry name" value="PHOSPHATIDATE PHOSPHATASE APP1 CATALYTIC DOMAIN-CONTAINING PROTEIN"/>
    <property type="match status" value="1"/>
</dbReference>
<accession>A0AAV1TXE9</accession>
<organism evidence="2 3">
    <name type="scientific">Peronospora matthiolae</name>
    <dbReference type="NCBI Taxonomy" id="2874970"/>
    <lineage>
        <taxon>Eukaryota</taxon>
        <taxon>Sar</taxon>
        <taxon>Stramenopiles</taxon>
        <taxon>Oomycota</taxon>
        <taxon>Peronosporomycetes</taxon>
        <taxon>Peronosporales</taxon>
        <taxon>Peronosporaceae</taxon>
        <taxon>Peronospora</taxon>
    </lineage>
</organism>
<gene>
    <name evidence="2" type="ORF">PM001_LOCUS12144</name>
</gene>
<sequence>MNEAQELEVAAPVLIVTLLLLCLCVTLLCHGVNPLRVLRSSFRAPRHSHVALSGSDGEREALLAVDRKARVRYTGKVPLYTDTIAELAACETPGETEAFINVIDVHRLLNSTVKAQHFAQFCSSRLELSVLSVGTLATIILSLQKFAAERVVVSCIRNCFCAKRHLACLQLKDEVDAKFPMFDLIYHRIRSEVDREAILNHFEAEAMVLRSSSSFFVPMKLLCDIDDTMLAALFDTRYPELTVYPGVHQFAQELLRRSVSSCTSASADDDVSNRCEDLESGRYKERKTVQRVAFLTARPEFLRKRSLQELRACGFQHFTLLMGRFTNMWGSQRIASGKLRNFVRYKRVFAEHQFIFVGDNGQGDIDLGKELLKSPHLYAVSAVLIHDVIRNHAMNKPPSQHCYRGMECNQSGIHSFRTYIGASFHLYAVGLLPLAAVIRVVDKTALAYAAIVFDSSDQKRNLAQEILSDVAAVVNELPDQQAMALVSSLHDDIVDNGDDGVSNGSVERRQFQLTQEEQLQQRLEAVRKSAAHLSRSTSPGPRKAES</sequence>
<evidence type="ECO:0000313" key="2">
    <source>
        <dbReference type="EMBL" id="CAK7926994.1"/>
    </source>
</evidence>
<protein>
    <recommendedName>
        <fullName evidence="4">Phosphatidate phosphatase APP1 catalytic domain-containing protein</fullName>
    </recommendedName>
</protein>
<reference evidence="2" key="1">
    <citation type="submission" date="2024-01" db="EMBL/GenBank/DDBJ databases">
        <authorList>
            <person name="Webb A."/>
        </authorList>
    </citation>
    <scope>NUCLEOTIDE SEQUENCE</scope>
    <source>
        <strain evidence="2">Pm1</strain>
    </source>
</reference>